<dbReference type="AlphaFoldDB" id="A0A232ELL0"/>
<gene>
    <name evidence="1" type="ORF">TSAR_008327</name>
</gene>
<dbReference type="Proteomes" id="UP000215335">
    <property type="component" value="Unassembled WGS sequence"/>
</dbReference>
<comment type="caution">
    <text evidence="1">The sequence shown here is derived from an EMBL/GenBank/DDBJ whole genome shotgun (WGS) entry which is preliminary data.</text>
</comment>
<organism evidence="1 2">
    <name type="scientific">Trichomalopsis sarcophagae</name>
    <dbReference type="NCBI Taxonomy" id="543379"/>
    <lineage>
        <taxon>Eukaryota</taxon>
        <taxon>Metazoa</taxon>
        <taxon>Ecdysozoa</taxon>
        <taxon>Arthropoda</taxon>
        <taxon>Hexapoda</taxon>
        <taxon>Insecta</taxon>
        <taxon>Pterygota</taxon>
        <taxon>Neoptera</taxon>
        <taxon>Endopterygota</taxon>
        <taxon>Hymenoptera</taxon>
        <taxon>Apocrita</taxon>
        <taxon>Proctotrupomorpha</taxon>
        <taxon>Chalcidoidea</taxon>
        <taxon>Pteromalidae</taxon>
        <taxon>Pteromalinae</taxon>
        <taxon>Trichomalopsis</taxon>
    </lineage>
</organism>
<reference evidence="1 2" key="1">
    <citation type="journal article" date="2017" name="Curr. Biol.">
        <title>The Evolution of Venom by Co-option of Single-Copy Genes.</title>
        <authorList>
            <person name="Martinson E.O."/>
            <person name="Mrinalini"/>
            <person name="Kelkar Y.D."/>
            <person name="Chang C.H."/>
            <person name="Werren J.H."/>
        </authorList>
    </citation>
    <scope>NUCLEOTIDE SEQUENCE [LARGE SCALE GENOMIC DNA]</scope>
    <source>
        <strain evidence="1 2">Alberta</strain>
        <tissue evidence="1">Whole body</tissue>
    </source>
</reference>
<protein>
    <submittedName>
        <fullName evidence="1">Uncharacterized protein</fullName>
    </submittedName>
</protein>
<name>A0A232ELL0_9HYME</name>
<accession>A0A232ELL0</accession>
<proteinExistence type="predicted"/>
<evidence type="ECO:0000313" key="2">
    <source>
        <dbReference type="Proteomes" id="UP000215335"/>
    </source>
</evidence>
<evidence type="ECO:0000313" key="1">
    <source>
        <dbReference type="EMBL" id="OXU19244.1"/>
    </source>
</evidence>
<dbReference type="EMBL" id="NNAY01003532">
    <property type="protein sequence ID" value="OXU19244.1"/>
    <property type="molecule type" value="Genomic_DNA"/>
</dbReference>
<sequence>MMTRENMHEESSIRMKIVKLMALLKVRFPASIASKEEQIIEQYPNLSNHYRACIEQIERMKSRKFIDSCTLYDLLVKCHSKFAELFRNLAFERNFKLYDLSEFSTYAKDMVRAFESAQKLYHSMVEQEEVINEAVYDTLSHIIVRGRPLYS</sequence>
<keyword evidence="2" id="KW-1185">Reference proteome</keyword>